<dbReference type="PANTHER" id="PTHR40763">
    <property type="entry name" value="MEMBRANE PROTEIN-RELATED"/>
    <property type="match status" value="1"/>
</dbReference>
<dbReference type="InterPro" id="IPR012551">
    <property type="entry name" value="DUF1707_SHOCT-like"/>
</dbReference>
<name>A0ABT8FA70_9ACTN</name>
<keyword evidence="4" id="KW-1185">Reference proteome</keyword>
<dbReference type="Pfam" id="PF08044">
    <property type="entry name" value="DUF1707"/>
    <property type="match status" value="1"/>
</dbReference>
<sequence length="228" mass="24040">MERSPEHGSADPSRLRVSDADRHRTAEVLREAAGEGRLDLDELSERLEAAYAAKVYADLVPLVSDLPTTPGAAPGMPAATPVPAPEPVAGGVPQLATRHDLSVAIMGACDRKGVWQVGPTHQAYALMGGVEIDLREAVFTSRETVITCGAFWAGIDIVVDERTQVVVEGIGIMGAFEHGRDQVAARLDADSPVVRVKGVALMAGVTVVRKGPPQSRLGRRGGGRTELP</sequence>
<accession>A0ABT8FA70</accession>
<evidence type="ECO:0000259" key="2">
    <source>
        <dbReference type="Pfam" id="PF08044"/>
    </source>
</evidence>
<organism evidence="3 4">
    <name type="scientific">Nocardioides oceani</name>
    <dbReference type="NCBI Taxonomy" id="3058369"/>
    <lineage>
        <taxon>Bacteria</taxon>
        <taxon>Bacillati</taxon>
        <taxon>Actinomycetota</taxon>
        <taxon>Actinomycetes</taxon>
        <taxon>Propionibacteriales</taxon>
        <taxon>Nocardioidaceae</taxon>
        <taxon>Nocardioides</taxon>
    </lineage>
</organism>
<feature type="region of interest" description="Disordered" evidence="1">
    <location>
        <begin position="1"/>
        <end position="23"/>
    </location>
</feature>
<feature type="domain" description="DUF1707" evidence="2">
    <location>
        <begin position="15"/>
        <end position="67"/>
    </location>
</feature>
<evidence type="ECO:0000313" key="3">
    <source>
        <dbReference type="EMBL" id="MDN4171345.1"/>
    </source>
</evidence>
<proteinExistence type="predicted"/>
<dbReference type="Proteomes" id="UP001168620">
    <property type="component" value="Unassembled WGS sequence"/>
</dbReference>
<dbReference type="EMBL" id="JAUHJQ010000001">
    <property type="protein sequence ID" value="MDN4171345.1"/>
    <property type="molecule type" value="Genomic_DNA"/>
</dbReference>
<protein>
    <submittedName>
        <fullName evidence="3">DUF1707 domain-containing protein</fullName>
    </submittedName>
</protein>
<reference evidence="3" key="1">
    <citation type="submission" date="2023-06" db="EMBL/GenBank/DDBJ databases">
        <title>Draft genome sequence of Nocardioides sp. SOB77.</title>
        <authorList>
            <person name="Zhang G."/>
        </authorList>
    </citation>
    <scope>NUCLEOTIDE SEQUENCE</scope>
    <source>
        <strain evidence="3">SOB77</strain>
    </source>
</reference>
<dbReference type="RefSeq" id="WP_300950275.1">
    <property type="nucleotide sequence ID" value="NZ_JAUHJQ010000001.1"/>
</dbReference>
<gene>
    <name evidence="3" type="ORF">QWY28_00150</name>
</gene>
<evidence type="ECO:0000256" key="1">
    <source>
        <dbReference type="SAM" id="MobiDB-lite"/>
    </source>
</evidence>
<dbReference type="PANTHER" id="PTHR40763:SF4">
    <property type="entry name" value="DUF1707 DOMAIN-CONTAINING PROTEIN"/>
    <property type="match status" value="1"/>
</dbReference>
<evidence type="ECO:0000313" key="4">
    <source>
        <dbReference type="Proteomes" id="UP001168620"/>
    </source>
</evidence>
<comment type="caution">
    <text evidence="3">The sequence shown here is derived from an EMBL/GenBank/DDBJ whole genome shotgun (WGS) entry which is preliminary data.</text>
</comment>